<reference evidence="1" key="1">
    <citation type="submission" date="2019-08" db="EMBL/GenBank/DDBJ databases">
        <title>Genome sequence of Clostridiales bacterium MT110.</title>
        <authorList>
            <person name="Cao J."/>
        </authorList>
    </citation>
    <scope>NUCLEOTIDE SEQUENCE</scope>
    <source>
        <strain evidence="1">MT110</strain>
    </source>
</reference>
<evidence type="ECO:0000313" key="2">
    <source>
        <dbReference type="Proteomes" id="UP000594014"/>
    </source>
</evidence>
<accession>A0ACD1AE73</accession>
<sequence length="249" mass="28039">MVQSKLCSKDWTKSDEELKRAINQVLEKDPELFAPQMKGGVDYYFLERSRSKPRYQKFLAVVASFLLIVVMSGAFGLWLNQESAVAAKFELERILHNLQGRLSADDDSTYSIEEGTAELTIHSPDHIDRARKFLPKLIFPETGPTGYVFKQLVIQKGTDNGWTVSILYDNAEGEALSVSYMNFEQESSVGVSYNGTVEEVQLDGITAYSWSEITGTSVLNFVNHNIIFTISSTKENDEEKLLAVARQFL</sequence>
<dbReference type="EMBL" id="CP042469">
    <property type="protein sequence ID" value="QOX64528.1"/>
    <property type="molecule type" value="Genomic_DNA"/>
</dbReference>
<dbReference type="Proteomes" id="UP000594014">
    <property type="component" value="Chromosome"/>
</dbReference>
<keyword evidence="2" id="KW-1185">Reference proteome</keyword>
<evidence type="ECO:0000313" key="1">
    <source>
        <dbReference type="EMBL" id="QOX64528.1"/>
    </source>
</evidence>
<organism evidence="1 2">
    <name type="scientific">Anoxybacterium hadale</name>
    <dbReference type="NCBI Taxonomy" id="3408580"/>
    <lineage>
        <taxon>Bacteria</taxon>
        <taxon>Bacillati</taxon>
        <taxon>Bacillota</taxon>
        <taxon>Clostridia</taxon>
        <taxon>Peptostreptococcales</taxon>
        <taxon>Anaerovoracaceae</taxon>
        <taxon>Anoxybacterium</taxon>
    </lineage>
</organism>
<name>A0ACD1AE73_9FIRM</name>
<gene>
    <name evidence="1" type="ORF">FRZ06_14850</name>
</gene>
<protein>
    <submittedName>
        <fullName evidence="1">DUF4367 domain-containing protein</fullName>
    </submittedName>
</protein>
<proteinExistence type="predicted"/>